<dbReference type="SUPFAM" id="SSF57959">
    <property type="entry name" value="Leucine zipper domain"/>
    <property type="match status" value="1"/>
</dbReference>
<dbReference type="PANTHER" id="PTHR40621:SF7">
    <property type="entry name" value="BZIP DOMAIN-CONTAINING PROTEIN"/>
    <property type="match status" value="1"/>
</dbReference>
<feature type="compositionally biased region" description="Polar residues" evidence="3">
    <location>
        <begin position="10"/>
        <end position="22"/>
    </location>
</feature>
<evidence type="ECO:0000256" key="1">
    <source>
        <dbReference type="ARBA" id="ARBA00004123"/>
    </source>
</evidence>
<dbReference type="AlphaFoldDB" id="A0A6G1J492"/>
<dbReference type="CDD" id="cd14688">
    <property type="entry name" value="bZIP_YAP"/>
    <property type="match status" value="1"/>
</dbReference>
<keyword evidence="6" id="KW-1185">Reference proteome</keyword>
<dbReference type="OrthoDB" id="5374328at2759"/>
<organism evidence="5 6">
    <name type="scientific">Lentithecium fluviatile CBS 122367</name>
    <dbReference type="NCBI Taxonomy" id="1168545"/>
    <lineage>
        <taxon>Eukaryota</taxon>
        <taxon>Fungi</taxon>
        <taxon>Dikarya</taxon>
        <taxon>Ascomycota</taxon>
        <taxon>Pezizomycotina</taxon>
        <taxon>Dothideomycetes</taxon>
        <taxon>Pleosporomycetidae</taxon>
        <taxon>Pleosporales</taxon>
        <taxon>Massarineae</taxon>
        <taxon>Lentitheciaceae</taxon>
        <taxon>Lentithecium</taxon>
    </lineage>
</organism>
<feature type="region of interest" description="Disordered" evidence="3">
    <location>
        <begin position="421"/>
        <end position="451"/>
    </location>
</feature>
<dbReference type="Proteomes" id="UP000799291">
    <property type="component" value="Unassembled WGS sequence"/>
</dbReference>
<evidence type="ECO:0000256" key="3">
    <source>
        <dbReference type="SAM" id="MobiDB-lite"/>
    </source>
</evidence>
<gene>
    <name evidence="5" type="ORF">K458DRAFT_417396</name>
</gene>
<dbReference type="PANTHER" id="PTHR40621">
    <property type="entry name" value="TRANSCRIPTION FACTOR KAPC-RELATED"/>
    <property type="match status" value="1"/>
</dbReference>
<dbReference type="InterPro" id="IPR046347">
    <property type="entry name" value="bZIP_sf"/>
</dbReference>
<evidence type="ECO:0000313" key="5">
    <source>
        <dbReference type="EMBL" id="KAF2685336.1"/>
    </source>
</evidence>
<name>A0A6G1J492_9PLEO</name>
<dbReference type="GO" id="GO:0001228">
    <property type="term" value="F:DNA-binding transcription activator activity, RNA polymerase II-specific"/>
    <property type="evidence" value="ECO:0007669"/>
    <property type="project" value="TreeGrafter"/>
</dbReference>
<evidence type="ECO:0000259" key="4">
    <source>
        <dbReference type="PROSITE" id="PS00036"/>
    </source>
</evidence>
<dbReference type="InterPro" id="IPR004827">
    <property type="entry name" value="bZIP"/>
</dbReference>
<dbReference type="GO" id="GO:0000976">
    <property type="term" value="F:transcription cis-regulatory region binding"/>
    <property type="evidence" value="ECO:0007669"/>
    <property type="project" value="InterPro"/>
</dbReference>
<dbReference type="PROSITE" id="PS00036">
    <property type="entry name" value="BZIP_BASIC"/>
    <property type="match status" value="1"/>
</dbReference>
<feature type="compositionally biased region" description="Polar residues" evidence="3">
    <location>
        <begin position="537"/>
        <end position="550"/>
    </location>
</feature>
<feature type="compositionally biased region" description="Polar residues" evidence="3">
    <location>
        <begin position="46"/>
        <end position="62"/>
    </location>
</feature>
<comment type="subcellular location">
    <subcellularLocation>
        <location evidence="1">Nucleus</location>
    </subcellularLocation>
</comment>
<evidence type="ECO:0000313" key="6">
    <source>
        <dbReference type="Proteomes" id="UP000799291"/>
    </source>
</evidence>
<feature type="domain" description="BZIP" evidence="4">
    <location>
        <begin position="112"/>
        <end position="127"/>
    </location>
</feature>
<sequence length="570" mass="61969">MMSHDDLPPLSSTNGRSHGNTLSSETPSPTTTTETPVNPPARRLSGTRNIVPTPLTTHSLTPRVSIATASSSPSDTTAHPSPVGGGPTSTSYVVPPRPKPGRKPATDEPASKRKAQNRESQRAFRARKAAKLNEMQAHVETTESKHRDEMNQKIAELLDKDRRIKELEGMATQRLETDSRTAQERDFWKERCGQLEAQVQDLSRQLRDQNYPLNMFGEKQAVFFQAQLPGSRQDSPTRGSVASFTGYNTPTAMDIGCGNCKPDGECACIAELAKVPSINPFMAAVPLIRAPTRTSVSPLKGIQVQAIDFTDREIDFTAQFSSKRARPVQRPSIAFMTEASEVDSKCGFCTDDLNCLCRDESLRYQDIQRAPDEVITSSSPATKRSARGAVVSGPGSCADCQANPQQKAWCQRVAQLRTSSNDFLPSPTSRTSSIGSALGTMEPKLTDPYGNKSSIGCSEAFKLLEGRVPMDQDKMDWIGNLKPVSQDRRDTLTQPSRKYSALELDTAGVIATLGSTMQPIQARPSDGENAALVRMAQNYQRTTQSPQADSGSPLPISSLVNGINAPASWQ</sequence>
<dbReference type="Gene3D" id="1.20.5.170">
    <property type="match status" value="1"/>
</dbReference>
<accession>A0A6G1J492</accession>
<feature type="compositionally biased region" description="Low complexity" evidence="3">
    <location>
        <begin position="23"/>
        <end position="36"/>
    </location>
</feature>
<dbReference type="InterPro" id="IPR050936">
    <property type="entry name" value="AP-1-like"/>
</dbReference>
<feature type="region of interest" description="Disordered" evidence="3">
    <location>
        <begin position="537"/>
        <end position="570"/>
    </location>
</feature>
<keyword evidence="2" id="KW-0539">Nucleus</keyword>
<feature type="compositionally biased region" description="Polar residues" evidence="3">
    <location>
        <begin position="421"/>
        <end position="435"/>
    </location>
</feature>
<reference evidence="5" key="1">
    <citation type="journal article" date="2020" name="Stud. Mycol.">
        <title>101 Dothideomycetes genomes: a test case for predicting lifestyles and emergence of pathogens.</title>
        <authorList>
            <person name="Haridas S."/>
            <person name="Albert R."/>
            <person name="Binder M."/>
            <person name="Bloem J."/>
            <person name="Labutti K."/>
            <person name="Salamov A."/>
            <person name="Andreopoulos B."/>
            <person name="Baker S."/>
            <person name="Barry K."/>
            <person name="Bills G."/>
            <person name="Bluhm B."/>
            <person name="Cannon C."/>
            <person name="Castanera R."/>
            <person name="Culley D."/>
            <person name="Daum C."/>
            <person name="Ezra D."/>
            <person name="Gonzalez J."/>
            <person name="Henrissat B."/>
            <person name="Kuo A."/>
            <person name="Liang C."/>
            <person name="Lipzen A."/>
            <person name="Lutzoni F."/>
            <person name="Magnuson J."/>
            <person name="Mondo S."/>
            <person name="Nolan M."/>
            <person name="Ohm R."/>
            <person name="Pangilinan J."/>
            <person name="Park H.-J."/>
            <person name="Ramirez L."/>
            <person name="Alfaro M."/>
            <person name="Sun H."/>
            <person name="Tritt A."/>
            <person name="Yoshinaga Y."/>
            <person name="Zwiers L.-H."/>
            <person name="Turgeon B."/>
            <person name="Goodwin S."/>
            <person name="Spatafora J."/>
            <person name="Crous P."/>
            <person name="Grigoriev I."/>
        </authorList>
    </citation>
    <scope>NUCLEOTIDE SEQUENCE</scope>
    <source>
        <strain evidence="5">CBS 122367</strain>
    </source>
</reference>
<protein>
    <recommendedName>
        <fullName evidence="4">BZIP domain-containing protein</fullName>
    </recommendedName>
</protein>
<feature type="compositionally biased region" description="Low complexity" evidence="3">
    <location>
        <begin position="65"/>
        <end position="82"/>
    </location>
</feature>
<dbReference type="EMBL" id="MU005579">
    <property type="protein sequence ID" value="KAF2685336.1"/>
    <property type="molecule type" value="Genomic_DNA"/>
</dbReference>
<feature type="compositionally biased region" description="Basic and acidic residues" evidence="3">
    <location>
        <begin position="104"/>
        <end position="122"/>
    </location>
</feature>
<proteinExistence type="predicted"/>
<dbReference type="GO" id="GO:0090575">
    <property type="term" value="C:RNA polymerase II transcription regulator complex"/>
    <property type="evidence" value="ECO:0007669"/>
    <property type="project" value="TreeGrafter"/>
</dbReference>
<evidence type="ECO:0000256" key="2">
    <source>
        <dbReference type="ARBA" id="ARBA00023242"/>
    </source>
</evidence>
<feature type="region of interest" description="Disordered" evidence="3">
    <location>
        <begin position="1"/>
        <end position="129"/>
    </location>
</feature>